<dbReference type="GO" id="GO:0016746">
    <property type="term" value="F:acyltransferase activity"/>
    <property type="evidence" value="ECO:0007669"/>
    <property type="project" value="UniProtKB-KW"/>
</dbReference>
<reference evidence="2" key="1">
    <citation type="submission" date="2022-10" db="EMBL/GenBank/DDBJ databases">
        <title>Hoeflea sp. G2-23, isolated from marine algae.</title>
        <authorList>
            <person name="Kristyanto S."/>
            <person name="Kim J.M."/>
            <person name="Jeon C.O."/>
        </authorList>
    </citation>
    <scope>NUCLEOTIDE SEQUENCE</scope>
    <source>
        <strain evidence="2">G2-23</strain>
    </source>
</reference>
<dbReference type="InterPro" id="IPR016181">
    <property type="entry name" value="Acyl_CoA_acyltransferase"/>
</dbReference>
<evidence type="ECO:0000313" key="2">
    <source>
        <dbReference type="EMBL" id="MCY0147298.1"/>
    </source>
</evidence>
<dbReference type="EC" id="2.3.1.-" evidence="2"/>
<organism evidence="2 3">
    <name type="scientific">Hoeflea algicola</name>
    <dbReference type="NCBI Taxonomy" id="2983763"/>
    <lineage>
        <taxon>Bacteria</taxon>
        <taxon>Pseudomonadati</taxon>
        <taxon>Pseudomonadota</taxon>
        <taxon>Alphaproteobacteria</taxon>
        <taxon>Hyphomicrobiales</taxon>
        <taxon>Rhizobiaceae</taxon>
        <taxon>Hoeflea</taxon>
    </lineage>
</organism>
<protein>
    <submittedName>
        <fullName evidence="2">GNAT family N-acetyltransferase</fullName>
        <ecNumber evidence="2">2.3.1.-</ecNumber>
    </submittedName>
</protein>
<keyword evidence="2" id="KW-0808">Transferase</keyword>
<gene>
    <name evidence="2" type="ORF">OEG84_06120</name>
</gene>
<dbReference type="Proteomes" id="UP001073227">
    <property type="component" value="Unassembled WGS sequence"/>
</dbReference>
<sequence length="116" mass="13279">MPTLAELRNRVDQELAAGWQVTVAHVDHTIVGFVALKPRERILAELFLWPDQIGAGVGKRLLDHAKAVIPAGFELYTTSENSRARRFYEREGLRAFREARHPGSGHPVTYYRWRGR</sequence>
<dbReference type="CDD" id="cd04301">
    <property type="entry name" value="NAT_SF"/>
    <property type="match status" value="1"/>
</dbReference>
<comment type="caution">
    <text evidence="2">The sequence shown here is derived from an EMBL/GenBank/DDBJ whole genome shotgun (WGS) entry which is preliminary data.</text>
</comment>
<proteinExistence type="predicted"/>
<dbReference type="Gene3D" id="3.40.630.30">
    <property type="match status" value="1"/>
</dbReference>
<dbReference type="PROSITE" id="PS51186">
    <property type="entry name" value="GNAT"/>
    <property type="match status" value="1"/>
</dbReference>
<feature type="domain" description="N-acetyltransferase" evidence="1">
    <location>
        <begin position="1"/>
        <end position="115"/>
    </location>
</feature>
<name>A0ABT3Z6A4_9HYPH</name>
<dbReference type="RefSeq" id="WP_267652901.1">
    <property type="nucleotide sequence ID" value="NZ_JAOVZR010000001.1"/>
</dbReference>
<dbReference type="InterPro" id="IPR000182">
    <property type="entry name" value="GNAT_dom"/>
</dbReference>
<accession>A0ABT3Z6A4</accession>
<dbReference type="SUPFAM" id="SSF55729">
    <property type="entry name" value="Acyl-CoA N-acyltransferases (Nat)"/>
    <property type="match status" value="1"/>
</dbReference>
<dbReference type="EMBL" id="JAOVZR010000001">
    <property type="protein sequence ID" value="MCY0147298.1"/>
    <property type="molecule type" value="Genomic_DNA"/>
</dbReference>
<dbReference type="Pfam" id="PF13508">
    <property type="entry name" value="Acetyltransf_7"/>
    <property type="match status" value="1"/>
</dbReference>
<evidence type="ECO:0000259" key="1">
    <source>
        <dbReference type="PROSITE" id="PS51186"/>
    </source>
</evidence>
<evidence type="ECO:0000313" key="3">
    <source>
        <dbReference type="Proteomes" id="UP001073227"/>
    </source>
</evidence>
<keyword evidence="2" id="KW-0012">Acyltransferase</keyword>
<keyword evidence="3" id="KW-1185">Reference proteome</keyword>